<evidence type="ECO:0000256" key="3">
    <source>
        <dbReference type="ARBA" id="ARBA00023002"/>
    </source>
</evidence>
<dbReference type="GO" id="GO:0034599">
    <property type="term" value="P:cellular response to oxidative stress"/>
    <property type="evidence" value="ECO:0007669"/>
    <property type="project" value="TreeGrafter"/>
</dbReference>
<dbReference type="PANTHER" id="PTHR11592">
    <property type="entry name" value="GLUTATHIONE PEROXIDASE"/>
    <property type="match status" value="1"/>
</dbReference>
<dbReference type="Gene3D" id="3.40.30.10">
    <property type="entry name" value="Glutaredoxin"/>
    <property type="match status" value="1"/>
</dbReference>
<sequence>MSQTTHSFAATTADGRPQQLADYAGQVLLIVNVASKCGLTPQYQGLEALHREFADQGLQILGFPCNQFGGQEPGTDDEIQEFCTRTFDVTFPIFAKIDVNGADADPLYQYLRSEAPGDFGPDDPLYPHIQNTRPEAIGTDEIKWNFTKFLIGRDGRVITRFEPTVTPEAIKGAVQDALAG</sequence>
<dbReference type="InterPro" id="IPR029760">
    <property type="entry name" value="GPX_CS"/>
</dbReference>
<evidence type="ECO:0000313" key="6">
    <source>
        <dbReference type="EMBL" id="MBM9466134.1"/>
    </source>
</evidence>
<dbReference type="PIRSF" id="PIRSF000303">
    <property type="entry name" value="Glutathion_perox"/>
    <property type="match status" value="1"/>
</dbReference>
<evidence type="ECO:0000256" key="1">
    <source>
        <dbReference type="ARBA" id="ARBA00006926"/>
    </source>
</evidence>
<dbReference type="PROSITE" id="PS00763">
    <property type="entry name" value="GLUTATHIONE_PEROXID_2"/>
    <property type="match status" value="1"/>
</dbReference>
<comment type="similarity">
    <text evidence="1 5">Belongs to the glutathione peroxidase family.</text>
</comment>
<gene>
    <name evidence="6" type="ORF">JL106_02420</name>
</gene>
<proteinExistence type="inferred from homology"/>
<organism evidence="6 7">
    <name type="scientific">Nakamurella leprariae</name>
    <dbReference type="NCBI Taxonomy" id="2803911"/>
    <lineage>
        <taxon>Bacteria</taxon>
        <taxon>Bacillati</taxon>
        <taxon>Actinomycetota</taxon>
        <taxon>Actinomycetes</taxon>
        <taxon>Nakamurellales</taxon>
        <taxon>Nakamurellaceae</taxon>
        <taxon>Nakamurella</taxon>
    </lineage>
</organism>
<dbReference type="GO" id="GO:0004601">
    <property type="term" value="F:peroxidase activity"/>
    <property type="evidence" value="ECO:0007669"/>
    <property type="project" value="UniProtKB-KW"/>
</dbReference>
<dbReference type="Pfam" id="PF00255">
    <property type="entry name" value="GSHPx"/>
    <property type="match status" value="1"/>
</dbReference>
<dbReference type="FunFam" id="3.40.30.10:FF:000010">
    <property type="entry name" value="Glutathione peroxidase"/>
    <property type="match status" value="1"/>
</dbReference>
<dbReference type="PROSITE" id="PS51355">
    <property type="entry name" value="GLUTATHIONE_PEROXID_3"/>
    <property type="match status" value="1"/>
</dbReference>
<dbReference type="AlphaFoldDB" id="A0A939C0K7"/>
<dbReference type="SUPFAM" id="SSF52833">
    <property type="entry name" value="Thioredoxin-like"/>
    <property type="match status" value="1"/>
</dbReference>
<dbReference type="CDD" id="cd00340">
    <property type="entry name" value="GSH_Peroxidase"/>
    <property type="match status" value="1"/>
</dbReference>
<dbReference type="InterPro" id="IPR029759">
    <property type="entry name" value="GPX_AS"/>
</dbReference>
<dbReference type="Proteomes" id="UP000663792">
    <property type="component" value="Unassembled WGS sequence"/>
</dbReference>
<evidence type="ECO:0000313" key="7">
    <source>
        <dbReference type="Proteomes" id="UP000663792"/>
    </source>
</evidence>
<protein>
    <recommendedName>
        <fullName evidence="5">Glutathione peroxidase</fullName>
    </recommendedName>
</protein>
<keyword evidence="7" id="KW-1185">Reference proteome</keyword>
<dbReference type="EMBL" id="JAERWK010000003">
    <property type="protein sequence ID" value="MBM9466134.1"/>
    <property type="molecule type" value="Genomic_DNA"/>
</dbReference>
<dbReference type="PRINTS" id="PR01011">
    <property type="entry name" value="GLUTPROXDASE"/>
</dbReference>
<keyword evidence="3 5" id="KW-0560">Oxidoreductase</keyword>
<name>A0A939C0K7_9ACTN</name>
<dbReference type="PROSITE" id="PS00460">
    <property type="entry name" value="GLUTATHIONE_PEROXID_1"/>
    <property type="match status" value="1"/>
</dbReference>
<accession>A0A939C0K7</accession>
<reference evidence="6" key="1">
    <citation type="submission" date="2021-01" db="EMBL/GenBank/DDBJ databases">
        <title>YIM 132084 draft genome.</title>
        <authorList>
            <person name="An D."/>
        </authorList>
    </citation>
    <scope>NUCLEOTIDE SEQUENCE</scope>
    <source>
        <strain evidence="6">YIM 132084</strain>
    </source>
</reference>
<evidence type="ECO:0000256" key="4">
    <source>
        <dbReference type="PIRSR" id="PIRSR000303-1"/>
    </source>
</evidence>
<comment type="caution">
    <text evidence="6">The sequence shown here is derived from an EMBL/GenBank/DDBJ whole genome shotgun (WGS) entry which is preliminary data.</text>
</comment>
<dbReference type="InterPro" id="IPR000889">
    <property type="entry name" value="Glutathione_peroxidase"/>
</dbReference>
<feature type="active site" evidence="4">
    <location>
        <position position="37"/>
    </location>
</feature>
<dbReference type="InterPro" id="IPR036249">
    <property type="entry name" value="Thioredoxin-like_sf"/>
</dbReference>
<dbReference type="PANTHER" id="PTHR11592:SF78">
    <property type="entry name" value="GLUTATHIONE PEROXIDASE"/>
    <property type="match status" value="1"/>
</dbReference>
<evidence type="ECO:0000256" key="5">
    <source>
        <dbReference type="RuleBase" id="RU000499"/>
    </source>
</evidence>
<evidence type="ECO:0000256" key="2">
    <source>
        <dbReference type="ARBA" id="ARBA00022559"/>
    </source>
</evidence>
<keyword evidence="2 5" id="KW-0575">Peroxidase</keyword>
<dbReference type="RefSeq" id="WP_205259088.1">
    <property type="nucleotide sequence ID" value="NZ_JAERWK010000003.1"/>
</dbReference>